<gene>
    <name evidence="1" type="ORF">GDO81_007891</name>
</gene>
<evidence type="ECO:0008006" key="3">
    <source>
        <dbReference type="Google" id="ProtNLM"/>
    </source>
</evidence>
<dbReference type="EMBL" id="WNYA01000003">
    <property type="protein sequence ID" value="KAG8582014.1"/>
    <property type="molecule type" value="Genomic_DNA"/>
</dbReference>
<comment type="caution">
    <text evidence="1">The sequence shown here is derived from an EMBL/GenBank/DDBJ whole genome shotgun (WGS) entry which is preliminary data.</text>
</comment>
<dbReference type="Proteomes" id="UP000824782">
    <property type="component" value="Unassembled WGS sequence"/>
</dbReference>
<accession>A0AAV7CBF4</accession>
<name>A0AAV7CBF4_ENGPU</name>
<evidence type="ECO:0000313" key="1">
    <source>
        <dbReference type="EMBL" id="KAG8582014.1"/>
    </source>
</evidence>
<organism evidence="1 2">
    <name type="scientific">Engystomops pustulosus</name>
    <name type="common">Tungara frog</name>
    <name type="synonym">Physalaemus pustulosus</name>
    <dbReference type="NCBI Taxonomy" id="76066"/>
    <lineage>
        <taxon>Eukaryota</taxon>
        <taxon>Metazoa</taxon>
        <taxon>Chordata</taxon>
        <taxon>Craniata</taxon>
        <taxon>Vertebrata</taxon>
        <taxon>Euteleostomi</taxon>
        <taxon>Amphibia</taxon>
        <taxon>Batrachia</taxon>
        <taxon>Anura</taxon>
        <taxon>Neobatrachia</taxon>
        <taxon>Hyloidea</taxon>
        <taxon>Leptodactylidae</taxon>
        <taxon>Leiuperinae</taxon>
        <taxon>Engystomops</taxon>
    </lineage>
</organism>
<dbReference type="AlphaFoldDB" id="A0AAV7CBF4"/>
<protein>
    <recommendedName>
        <fullName evidence="3">Secreted protein</fullName>
    </recommendedName>
</protein>
<proteinExistence type="predicted"/>
<evidence type="ECO:0000313" key="2">
    <source>
        <dbReference type="Proteomes" id="UP000824782"/>
    </source>
</evidence>
<reference evidence="1" key="1">
    <citation type="thesis" date="2020" institute="ProQuest LLC" country="789 East Eisenhower Parkway, Ann Arbor, MI, USA">
        <title>Comparative Genomics and Chromosome Evolution.</title>
        <authorList>
            <person name="Mudd A.B."/>
        </authorList>
    </citation>
    <scope>NUCLEOTIDE SEQUENCE</scope>
    <source>
        <strain evidence="1">237g6f4</strain>
        <tissue evidence="1">Blood</tissue>
    </source>
</reference>
<sequence length="111" mass="11861">MRPMSCFPFLTASAAERGAQHVTLLCPSPPIVCSMGSTTMTQPLGNFQVLSPYTLYFSASTRSSVRHTAPMVVTVQYKNHMPCVPSSSCTDAVHRADALIVHCDGPVSGCL</sequence>
<keyword evidence="2" id="KW-1185">Reference proteome</keyword>